<protein>
    <submittedName>
        <fullName evidence="1">Uncharacterized protein</fullName>
    </submittedName>
</protein>
<dbReference type="EMBL" id="SNRW01007195">
    <property type="protein sequence ID" value="KAA6381660.1"/>
    <property type="molecule type" value="Genomic_DNA"/>
</dbReference>
<proteinExistence type="predicted"/>
<reference evidence="1 2" key="1">
    <citation type="submission" date="2019-03" db="EMBL/GenBank/DDBJ databases">
        <title>Single cell metagenomics reveals metabolic interactions within the superorganism composed of flagellate Streblomastix strix and complex community of Bacteroidetes bacteria on its surface.</title>
        <authorList>
            <person name="Treitli S.C."/>
            <person name="Kolisko M."/>
            <person name="Husnik F."/>
            <person name="Keeling P."/>
            <person name="Hampl V."/>
        </authorList>
    </citation>
    <scope>NUCLEOTIDE SEQUENCE [LARGE SCALE GENOMIC DNA]</scope>
    <source>
        <strain evidence="1">ST1C</strain>
    </source>
</reference>
<evidence type="ECO:0000313" key="1">
    <source>
        <dbReference type="EMBL" id="KAA6381660.1"/>
    </source>
</evidence>
<gene>
    <name evidence="1" type="ORF">EZS28_022813</name>
</gene>
<name>A0A5J4VGL5_9EUKA</name>
<dbReference type="AlphaFoldDB" id="A0A5J4VGL5"/>
<comment type="caution">
    <text evidence="1">The sequence shown here is derived from an EMBL/GenBank/DDBJ whole genome shotgun (WGS) entry which is preliminary data.</text>
</comment>
<sequence length="87" mass="10478">MNIFMTKDRKYHLIEQVKQFIRNTQRHKTIMIKEPVGLSGRLNFLRTQFWEGSLYLMIIDSANTRTVKTQDWIRMMVSPIDALKELY</sequence>
<organism evidence="1 2">
    <name type="scientific">Streblomastix strix</name>
    <dbReference type="NCBI Taxonomy" id="222440"/>
    <lineage>
        <taxon>Eukaryota</taxon>
        <taxon>Metamonada</taxon>
        <taxon>Preaxostyla</taxon>
        <taxon>Oxymonadida</taxon>
        <taxon>Streblomastigidae</taxon>
        <taxon>Streblomastix</taxon>
    </lineage>
</organism>
<accession>A0A5J4VGL5</accession>
<evidence type="ECO:0000313" key="2">
    <source>
        <dbReference type="Proteomes" id="UP000324800"/>
    </source>
</evidence>
<dbReference type="Proteomes" id="UP000324800">
    <property type="component" value="Unassembled WGS sequence"/>
</dbReference>